<gene>
    <name evidence="2" type="ORF">B0T11DRAFT_225317</name>
</gene>
<comment type="caution">
    <text evidence="2">The sequence shown here is derived from an EMBL/GenBank/DDBJ whole genome shotgun (WGS) entry which is preliminary data.</text>
</comment>
<evidence type="ECO:0000256" key="1">
    <source>
        <dbReference type="SAM" id="MobiDB-lite"/>
    </source>
</evidence>
<dbReference type="AlphaFoldDB" id="A0A8K0THT1"/>
<protein>
    <submittedName>
        <fullName evidence="2">Uncharacterized protein</fullName>
    </submittedName>
</protein>
<proteinExistence type="predicted"/>
<organism evidence="2 3">
    <name type="scientific">Plectosphaerella cucumerina</name>
    <dbReference type="NCBI Taxonomy" id="40658"/>
    <lineage>
        <taxon>Eukaryota</taxon>
        <taxon>Fungi</taxon>
        <taxon>Dikarya</taxon>
        <taxon>Ascomycota</taxon>
        <taxon>Pezizomycotina</taxon>
        <taxon>Sordariomycetes</taxon>
        <taxon>Hypocreomycetidae</taxon>
        <taxon>Glomerellales</taxon>
        <taxon>Plectosphaerellaceae</taxon>
        <taxon>Plectosphaerella</taxon>
    </lineage>
</organism>
<dbReference type="EMBL" id="JAGPXD010000003">
    <property type="protein sequence ID" value="KAH7363637.1"/>
    <property type="molecule type" value="Genomic_DNA"/>
</dbReference>
<sequence>MDAWGTTEKFQERLSRAFKVVNASGKVAGDDFGPSGLQGISLKRQLSDETVSQPKRQRLPDGEVDDRPSRKRGSPDDDFDDRSSKRQRQRPQSDLDIRMMLYPVFQECKTIMELNELLSCFGTDEMTVAFVLSDVPEKLRLRALSYLQRRRADACERVIQNMRYMQHHAERFNPQSLFPMVFFSGIYPIEKCSVCGESLKEFEDFIFKGCGRCPIHPRCLTNGLMTGSRPMFGMCLCVG</sequence>
<evidence type="ECO:0000313" key="3">
    <source>
        <dbReference type="Proteomes" id="UP000813385"/>
    </source>
</evidence>
<dbReference type="OrthoDB" id="5057734at2759"/>
<dbReference type="Proteomes" id="UP000813385">
    <property type="component" value="Unassembled WGS sequence"/>
</dbReference>
<accession>A0A8K0THT1</accession>
<keyword evidence="3" id="KW-1185">Reference proteome</keyword>
<feature type="compositionally biased region" description="Basic and acidic residues" evidence="1">
    <location>
        <begin position="58"/>
        <end position="68"/>
    </location>
</feature>
<reference evidence="2" key="1">
    <citation type="journal article" date="2021" name="Nat. Commun.">
        <title>Genetic determinants of endophytism in the Arabidopsis root mycobiome.</title>
        <authorList>
            <person name="Mesny F."/>
            <person name="Miyauchi S."/>
            <person name="Thiergart T."/>
            <person name="Pickel B."/>
            <person name="Atanasova L."/>
            <person name="Karlsson M."/>
            <person name="Huettel B."/>
            <person name="Barry K.W."/>
            <person name="Haridas S."/>
            <person name="Chen C."/>
            <person name="Bauer D."/>
            <person name="Andreopoulos W."/>
            <person name="Pangilinan J."/>
            <person name="LaButti K."/>
            <person name="Riley R."/>
            <person name="Lipzen A."/>
            <person name="Clum A."/>
            <person name="Drula E."/>
            <person name="Henrissat B."/>
            <person name="Kohler A."/>
            <person name="Grigoriev I.V."/>
            <person name="Martin F.M."/>
            <person name="Hacquard S."/>
        </authorList>
    </citation>
    <scope>NUCLEOTIDE SEQUENCE</scope>
    <source>
        <strain evidence="2">MPI-CAGE-AT-0016</strain>
    </source>
</reference>
<feature type="region of interest" description="Disordered" evidence="1">
    <location>
        <begin position="25"/>
        <end position="93"/>
    </location>
</feature>
<evidence type="ECO:0000313" key="2">
    <source>
        <dbReference type="EMBL" id="KAH7363637.1"/>
    </source>
</evidence>
<name>A0A8K0THT1_9PEZI</name>